<keyword evidence="1" id="KW-0472">Membrane</keyword>
<evidence type="ECO:0000256" key="1">
    <source>
        <dbReference type="SAM" id="Phobius"/>
    </source>
</evidence>
<keyword evidence="1" id="KW-1133">Transmembrane helix</keyword>
<dbReference type="Proteomes" id="UP000230935">
    <property type="component" value="Unassembled WGS sequence"/>
</dbReference>
<dbReference type="Pfam" id="PF02681">
    <property type="entry name" value="DUF212"/>
    <property type="match status" value="1"/>
</dbReference>
<protein>
    <recommendedName>
        <fullName evidence="4">Acid phosphatase</fullName>
    </recommendedName>
</protein>
<dbReference type="AlphaFoldDB" id="A0A2H0W296"/>
<dbReference type="PANTHER" id="PTHR31446">
    <property type="entry name" value="ACID PHOSPHATASE/VANADIUM-DEPENDENT HALOPEROXIDASE-RELATED PROTEIN"/>
    <property type="match status" value="1"/>
</dbReference>
<organism evidence="2 3">
    <name type="scientific">Candidatus Buchananbacteria bacterium CG10_big_fil_rev_8_21_14_0_10_42_9</name>
    <dbReference type="NCBI Taxonomy" id="1974526"/>
    <lineage>
        <taxon>Bacteria</taxon>
        <taxon>Candidatus Buchananiibacteriota</taxon>
    </lineage>
</organism>
<dbReference type="InterPro" id="IPR003832">
    <property type="entry name" value="DUF212"/>
</dbReference>
<gene>
    <name evidence="2" type="ORF">COT81_05495</name>
</gene>
<name>A0A2H0W296_9BACT</name>
<evidence type="ECO:0000313" key="3">
    <source>
        <dbReference type="Proteomes" id="UP000230935"/>
    </source>
</evidence>
<proteinExistence type="predicted"/>
<evidence type="ECO:0000313" key="2">
    <source>
        <dbReference type="EMBL" id="PIS04621.1"/>
    </source>
</evidence>
<feature type="transmembrane region" description="Helical" evidence="1">
    <location>
        <begin position="122"/>
        <end position="141"/>
    </location>
</feature>
<comment type="caution">
    <text evidence="2">The sequence shown here is derived from an EMBL/GenBank/DDBJ whole genome shotgun (WGS) entry which is preliminary data.</text>
</comment>
<evidence type="ECO:0008006" key="4">
    <source>
        <dbReference type="Google" id="ProtNLM"/>
    </source>
</evidence>
<keyword evidence="1" id="KW-0812">Transmembrane</keyword>
<feature type="transmembrane region" description="Helical" evidence="1">
    <location>
        <begin position="65"/>
        <end position="83"/>
    </location>
</feature>
<dbReference type="PANTHER" id="PTHR31446:SF29">
    <property type="entry name" value="ACID PHOSPHATASE_VANADIUM-DEPENDENT HALOPEROXIDASE-RELATED PROTEIN"/>
    <property type="match status" value="1"/>
</dbReference>
<accession>A0A2H0W296</accession>
<feature type="transmembrane region" description="Helical" evidence="1">
    <location>
        <begin position="6"/>
        <end position="23"/>
    </location>
</feature>
<sequence length="142" mass="15702">MNYSLFVIPIIVTLLTQILKLAVDGIKGSLTIKNIFTDYGGMPSSHSAFVTSLVTLIALREGLSSPIFAVSLVFALVIIRDAFGFRYTMQKQSSLISDLLKKSNIDNRDHPLLRQRLGHKPVEVVVGILVGIILTLLLDYFL</sequence>
<reference evidence="3" key="1">
    <citation type="submission" date="2017-09" db="EMBL/GenBank/DDBJ databases">
        <title>Depth-based differentiation of microbial function through sediment-hosted aquifers and enrichment of novel symbionts in the deep terrestrial subsurface.</title>
        <authorList>
            <person name="Probst A.J."/>
            <person name="Ladd B."/>
            <person name="Jarett J.K."/>
            <person name="Geller-Mcgrath D.E."/>
            <person name="Sieber C.M.K."/>
            <person name="Emerson J.B."/>
            <person name="Anantharaman K."/>
            <person name="Thomas B.C."/>
            <person name="Malmstrom R."/>
            <person name="Stieglmeier M."/>
            <person name="Klingl A."/>
            <person name="Woyke T."/>
            <person name="Ryan C.M."/>
            <person name="Banfield J.F."/>
        </authorList>
    </citation>
    <scope>NUCLEOTIDE SEQUENCE [LARGE SCALE GENOMIC DNA]</scope>
</reference>
<dbReference type="EMBL" id="PEZZ01000046">
    <property type="protein sequence ID" value="PIS04621.1"/>
    <property type="molecule type" value="Genomic_DNA"/>
</dbReference>